<dbReference type="Proteomes" id="UP000318878">
    <property type="component" value="Unassembled WGS sequence"/>
</dbReference>
<evidence type="ECO:0000313" key="3">
    <source>
        <dbReference type="Proteomes" id="UP000318878"/>
    </source>
</evidence>
<dbReference type="AlphaFoldDB" id="A0A5C5V547"/>
<evidence type="ECO:0000256" key="1">
    <source>
        <dbReference type="SAM" id="Phobius"/>
    </source>
</evidence>
<keyword evidence="1" id="KW-0472">Membrane</keyword>
<accession>A0A5C5V547</accession>
<dbReference type="EMBL" id="SJPF01000003">
    <property type="protein sequence ID" value="TWT32852.1"/>
    <property type="molecule type" value="Genomic_DNA"/>
</dbReference>
<evidence type="ECO:0000313" key="2">
    <source>
        <dbReference type="EMBL" id="TWT32852.1"/>
    </source>
</evidence>
<keyword evidence="3" id="KW-1185">Reference proteome</keyword>
<protein>
    <submittedName>
        <fullName evidence="2">Uncharacterized protein</fullName>
    </submittedName>
</protein>
<name>A0A5C5V547_9BACT</name>
<reference evidence="2 3" key="1">
    <citation type="submission" date="2019-02" db="EMBL/GenBank/DDBJ databases">
        <title>Deep-cultivation of Planctomycetes and their phenomic and genomic characterization uncovers novel biology.</title>
        <authorList>
            <person name="Wiegand S."/>
            <person name="Jogler M."/>
            <person name="Boedeker C."/>
            <person name="Pinto D."/>
            <person name="Vollmers J."/>
            <person name="Rivas-Marin E."/>
            <person name="Kohn T."/>
            <person name="Peeters S.H."/>
            <person name="Heuer A."/>
            <person name="Rast P."/>
            <person name="Oberbeckmann S."/>
            <person name="Bunk B."/>
            <person name="Jeske O."/>
            <person name="Meyerdierks A."/>
            <person name="Storesund J.E."/>
            <person name="Kallscheuer N."/>
            <person name="Luecker S."/>
            <person name="Lage O.M."/>
            <person name="Pohl T."/>
            <person name="Merkel B.J."/>
            <person name="Hornburger P."/>
            <person name="Mueller R.-W."/>
            <person name="Bruemmer F."/>
            <person name="Labrenz M."/>
            <person name="Spormann A.M."/>
            <person name="Op Den Camp H."/>
            <person name="Overmann J."/>
            <person name="Amann R."/>
            <person name="Jetten M.S.M."/>
            <person name="Mascher T."/>
            <person name="Medema M.H."/>
            <person name="Devos D.P."/>
            <person name="Kaster A.-K."/>
            <person name="Ovreas L."/>
            <person name="Rohde M."/>
            <person name="Galperin M.Y."/>
            <person name="Jogler C."/>
        </authorList>
    </citation>
    <scope>NUCLEOTIDE SEQUENCE [LARGE SCALE GENOMIC DNA]</scope>
    <source>
        <strain evidence="2 3">Enr8</strain>
    </source>
</reference>
<sequence>MLGWAITFFVIALIAAVVFVILFIVSLLVGGFRQTETLGTGLSLLGSVRGDKQRWRRRQSNRSIR</sequence>
<organism evidence="2 3">
    <name type="scientific">Blastopirellula retiformator</name>
    <dbReference type="NCBI Taxonomy" id="2527970"/>
    <lineage>
        <taxon>Bacteria</taxon>
        <taxon>Pseudomonadati</taxon>
        <taxon>Planctomycetota</taxon>
        <taxon>Planctomycetia</taxon>
        <taxon>Pirellulales</taxon>
        <taxon>Pirellulaceae</taxon>
        <taxon>Blastopirellula</taxon>
    </lineage>
</organism>
<comment type="caution">
    <text evidence="2">The sequence shown here is derived from an EMBL/GenBank/DDBJ whole genome shotgun (WGS) entry which is preliminary data.</text>
</comment>
<feature type="transmembrane region" description="Helical" evidence="1">
    <location>
        <begin position="6"/>
        <end position="29"/>
    </location>
</feature>
<keyword evidence="1" id="KW-0812">Transmembrane</keyword>
<proteinExistence type="predicted"/>
<gene>
    <name evidence="2" type="ORF">Enr8_26590</name>
</gene>
<keyword evidence="1" id="KW-1133">Transmembrane helix</keyword>